<feature type="domain" description="PDZ" evidence="14">
    <location>
        <begin position="643"/>
        <end position="731"/>
    </location>
</feature>
<evidence type="ECO:0000256" key="11">
    <source>
        <dbReference type="ARBA" id="ARBA00034103"/>
    </source>
</evidence>
<feature type="compositionally biased region" description="Polar residues" evidence="12">
    <location>
        <begin position="140"/>
        <end position="154"/>
    </location>
</feature>
<dbReference type="Gene3D" id="2.30.42.10">
    <property type="match status" value="1"/>
</dbReference>
<reference evidence="15" key="1">
    <citation type="submission" date="2022-01" db="EMBL/GenBank/DDBJ databases">
        <authorList>
            <person name="King R."/>
        </authorList>
    </citation>
    <scope>NUCLEOTIDE SEQUENCE</scope>
</reference>
<name>A0A9P0MPF0_NEZVI</name>
<dbReference type="Proteomes" id="UP001152798">
    <property type="component" value="Chromosome 4"/>
</dbReference>
<keyword evidence="8" id="KW-0175">Coiled coil</keyword>
<dbReference type="Pfam" id="PF17817">
    <property type="entry name" value="PDZ_5"/>
    <property type="match status" value="1"/>
</dbReference>
<dbReference type="GO" id="GO:0051015">
    <property type="term" value="F:actin filament binding"/>
    <property type="evidence" value="ECO:0007669"/>
    <property type="project" value="TreeGrafter"/>
</dbReference>
<evidence type="ECO:0000256" key="9">
    <source>
        <dbReference type="ARBA" id="ARBA00023203"/>
    </source>
</evidence>
<dbReference type="SUPFAM" id="SSF47769">
    <property type="entry name" value="SAM/Pointed domain"/>
    <property type="match status" value="1"/>
</dbReference>
<feature type="region of interest" description="Disordered" evidence="12">
    <location>
        <begin position="488"/>
        <end position="551"/>
    </location>
</feature>
<keyword evidence="3" id="KW-0963">Cytoplasm</keyword>
<evidence type="ECO:0000256" key="10">
    <source>
        <dbReference type="ARBA" id="ARBA00023212"/>
    </source>
</evidence>
<keyword evidence="4" id="KW-0597">Phosphoprotein</keyword>
<gene>
    <name evidence="15" type="ORF">NEZAVI_LOCUS7612</name>
</gene>
<keyword evidence="9" id="KW-0009">Actin-binding</keyword>
<keyword evidence="5" id="KW-0221">Differentiation</keyword>
<feature type="compositionally biased region" description="Basic and acidic residues" evidence="12">
    <location>
        <begin position="118"/>
        <end position="139"/>
    </location>
</feature>
<dbReference type="PROSITE" id="PS50105">
    <property type="entry name" value="SAM_DOMAIN"/>
    <property type="match status" value="1"/>
</dbReference>
<feature type="compositionally biased region" description="Polar residues" evidence="12">
    <location>
        <begin position="767"/>
        <end position="776"/>
    </location>
</feature>
<evidence type="ECO:0000256" key="8">
    <source>
        <dbReference type="ARBA" id="ARBA00023054"/>
    </source>
</evidence>
<keyword evidence="10" id="KW-0206">Cytoskeleton</keyword>
<sequence length="1296" mass="143185">MEDKKGGGRVSQIANIFSCGGGATRAMSPGKLEGEGEGGGGGGVTVVRTESHLARFNNARALFEKLGSTGNQEDPPPPVKPKKIIVTEPKIEPTQVLRQVNGGAIVRGLHNGTTTGEKPAKPEKPERKLNSRELIEKQKNWTSHFTKSRTNLPRYNSDPKCENKSPIKKGNDPTRSSSFNLPNREDPNRAPIIQEEIAAVRERLVAPPAPPETPPRVSPAVSPLREHLPITRHPPPPPPVISKREEKEAEEIKPVPRERVFISPSRVSIEDLSRERRERSRDGIYQITPATVLPASVESNTNSYPSIDSHSPNLNEISREKAQPPEEDDSCKGVIKFAVGEETQVGPASVTMMSGSLSEEDSGFASSETVPAQPQAIKEAENTESWVSESCLATSDSRELLSSGHTPIEDKSDEIQFIDQEQDDDKAVDTSLMTPAEADQLLSTRGVAESLLSDEEAQEVVKLLSPPSEEVQEPEWLKDVLQASQSSLLSSTTTQGDNTAGIGDSLDEWPSQLTEPDLSKGEELSVNQEEAEAEGEAEEEPDEEDGSPARPIPYREVLEEGGVHYLEDGHYWLEVAGLDNGDSDPEQCTVKINRKVQFSQSPIKVYSTFSVSEYDRRNEDVDPVAASAEYELEKRVEKLTVFPVELVKGPDGLGLSIIGMGVGADAGLEKLGIFVKTITERGAAATDGRIQVNDQIIEVDGKSLVGVTQAYAASVLRNTCGKVRFLIGREQDPESSEVALLIKQSLQADREREEQRRAQQERRYSEDSQSTNSEDNNATLSSLLQESQMKQAAAENEVLRLKARLEEFEKGAREDLGERLRETTLRLREVERNLAAIKKDNSNYQDMLHQTQEQYISLEKKYAKTKRLVREFHEREAELLHREEFYLETLQEKDREYNALVKALKDRIIQVEQELMETQRRAGLPVHLPQCAEGTYLRLSTPPMTRRPPPVTPLLESLGVELPQSESEKTSTVERKQTGAKEELDDAVPPHNLLDVSATRSKAELATRGGLGNRQLPSQAKKHHSSSSLPLSNSSSDYGLTTDESTESSDMESERDHASPDPWANSTTAPPRGSLAEQLKQVLAERERRMSSGSCEPNQTLNSSMNSTTSLGSSQSSVPQSLVEEIRHAVAQANLKGSCWFSLKKSWPQGSPSSSGSVSPGILTADPSPSKIGSSDSSDVWIPNEERRLLMCQNTPIPEWTSEQVSYWLTSVGLEAYTETLFESGVTNGTALLSLEPSRVKSLGITGQGKSLVKKRLKELRAKAQRERRQSEKERRERERLLKKAEKMLEKPVKRK</sequence>
<evidence type="ECO:0008006" key="17">
    <source>
        <dbReference type="Google" id="ProtNLM"/>
    </source>
</evidence>
<feature type="compositionally biased region" description="Basic and acidic residues" evidence="12">
    <location>
        <begin position="242"/>
        <end position="260"/>
    </location>
</feature>
<dbReference type="InterPro" id="IPR001660">
    <property type="entry name" value="SAM"/>
</dbReference>
<evidence type="ECO:0000256" key="6">
    <source>
        <dbReference type="ARBA" id="ARBA00022902"/>
    </source>
</evidence>
<dbReference type="GO" id="GO:0005737">
    <property type="term" value="C:cytoplasm"/>
    <property type="evidence" value="ECO:0007669"/>
    <property type="project" value="TreeGrafter"/>
</dbReference>
<dbReference type="SUPFAM" id="SSF50156">
    <property type="entry name" value="PDZ domain-like"/>
    <property type="match status" value="1"/>
</dbReference>
<evidence type="ECO:0000256" key="12">
    <source>
        <dbReference type="SAM" id="MobiDB-lite"/>
    </source>
</evidence>
<feature type="compositionally biased region" description="Basic and acidic residues" evidence="12">
    <location>
        <begin position="966"/>
        <end position="982"/>
    </location>
</feature>
<evidence type="ECO:0000313" key="16">
    <source>
        <dbReference type="Proteomes" id="UP001152798"/>
    </source>
</evidence>
<dbReference type="GO" id="GO:0014069">
    <property type="term" value="C:postsynaptic density"/>
    <property type="evidence" value="ECO:0007669"/>
    <property type="project" value="TreeGrafter"/>
</dbReference>
<dbReference type="GO" id="GO:0031175">
    <property type="term" value="P:neuron projection development"/>
    <property type="evidence" value="ECO:0007669"/>
    <property type="project" value="TreeGrafter"/>
</dbReference>
<evidence type="ECO:0000313" key="15">
    <source>
        <dbReference type="EMBL" id="CAH1397857.1"/>
    </source>
</evidence>
<feature type="region of interest" description="Disordered" evidence="12">
    <location>
        <begin position="353"/>
        <end position="384"/>
    </location>
</feature>
<dbReference type="GO" id="GO:0030425">
    <property type="term" value="C:dendrite"/>
    <property type="evidence" value="ECO:0007669"/>
    <property type="project" value="TreeGrafter"/>
</dbReference>
<keyword evidence="7" id="KW-0770">Synapse</keyword>
<feature type="compositionally biased region" description="Low complexity" evidence="12">
    <location>
        <begin position="1026"/>
        <end position="1036"/>
    </location>
</feature>
<keyword evidence="2" id="KW-0217">Developmental protein</keyword>
<dbReference type="OrthoDB" id="62701at2759"/>
<evidence type="ECO:0000256" key="5">
    <source>
        <dbReference type="ARBA" id="ARBA00022782"/>
    </source>
</evidence>
<evidence type="ECO:0000256" key="3">
    <source>
        <dbReference type="ARBA" id="ARBA00022490"/>
    </source>
</evidence>
<dbReference type="InterPro" id="IPR036034">
    <property type="entry name" value="PDZ_sf"/>
</dbReference>
<dbReference type="InterPro" id="IPR043446">
    <property type="entry name" value="Neurabin-like"/>
</dbReference>
<dbReference type="InterPro" id="IPR013761">
    <property type="entry name" value="SAM/pointed_sf"/>
</dbReference>
<feature type="compositionally biased region" description="Pro residues" evidence="12">
    <location>
        <begin position="207"/>
        <end position="217"/>
    </location>
</feature>
<dbReference type="GO" id="GO:0007015">
    <property type="term" value="P:actin filament organization"/>
    <property type="evidence" value="ECO:0007669"/>
    <property type="project" value="TreeGrafter"/>
</dbReference>
<feature type="region of interest" description="Disordered" evidence="12">
    <location>
        <begin position="1151"/>
        <end position="1178"/>
    </location>
</feature>
<feature type="domain" description="SAM" evidence="13">
    <location>
        <begin position="1200"/>
        <end position="1249"/>
    </location>
</feature>
<dbReference type="Pfam" id="PF00536">
    <property type="entry name" value="SAM_1"/>
    <property type="match status" value="1"/>
</dbReference>
<protein>
    <recommendedName>
        <fullName evidence="17">Neurabin-1</fullName>
    </recommendedName>
</protein>
<feature type="compositionally biased region" description="Polar residues" evidence="12">
    <location>
        <begin position="297"/>
        <end position="316"/>
    </location>
</feature>
<feature type="compositionally biased region" description="Basic and acidic residues" evidence="12">
    <location>
        <begin position="750"/>
        <end position="766"/>
    </location>
</feature>
<dbReference type="SMART" id="SM00454">
    <property type="entry name" value="SAM"/>
    <property type="match status" value="1"/>
</dbReference>
<feature type="compositionally biased region" description="Low complexity" evidence="12">
    <location>
        <begin position="1098"/>
        <end position="1116"/>
    </location>
</feature>
<dbReference type="InterPro" id="IPR001478">
    <property type="entry name" value="PDZ"/>
</dbReference>
<feature type="compositionally biased region" description="Basic and acidic residues" evidence="12">
    <location>
        <begin position="268"/>
        <end position="282"/>
    </location>
</feature>
<dbReference type="PROSITE" id="PS50106">
    <property type="entry name" value="PDZ"/>
    <property type="match status" value="1"/>
</dbReference>
<dbReference type="CDD" id="cd06790">
    <property type="entry name" value="PDZ_neurabin-like"/>
    <property type="match status" value="1"/>
</dbReference>
<proteinExistence type="predicted"/>
<dbReference type="SMART" id="SM00228">
    <property type="entry name" value="PDZ"/>
    <property type="match status" value="1"/>
</dbReference>
<feature type="region of interest" description="Disordered" evidence="12">
    <location>
        <begin position="103"/>
        <end position="193"/>
    </location>
</feature>
<dbReference type="PANTHER" id="PTHR16154">
    <property type="entry name" value="NEURABIN"/>
    <property type="match status" value="1"/>
</dbReference>
<dbReference type="Pfam" id="PF00595">
    <property type="entry name" value="PDZ"/>
    <property type="match status" value="1"/>
</dbReference>
<evidence type="ECO:0000256" key="7">
    <source>
        <dbReference type="ARBA" id="ARBA00023018"/>
    </source>
</evidence>
<evidence type="ECO:0000259" key="14">
    <source>
        <dbReference type="PROSITE" id="PS50106"/>
    </source>
</evidence>
<accession>A0A9P0MPF0</accession>
<feature type="region of interest" description="Disordered" evidence="12">
    <location>
        <begin position="1260"/>
        <end position="1296"/>
    </location>
</feature>
<organism evidence="15 16">
    <name type="scientific">Nezara viridula</name>
    <name type="common">Southern green stink bug</name>
    <name type="synonym">Cimex viridulus</name>
    <dbReference type="NCBI Taxonomy" id="85310"/>
    <lineage>
        <taxon>Eukaryota</taxon>
        <taxon>Metazoa</taxon>
        <taxon>Ecdysozoa</taxon>
        <taxon>Arthropoda</taxon>
        <taxon>Hexapoda</taxon>
        <taxon>Insecta</taxon>
        <taxon>Pterygota</taxon>
        <taxon>Neoptera</taxon>
        <taxon>Paraneoptera</taxon>
        <taxon>Hemiptera</taxon>
        <taxon>Heteroptera</taxon>
        <taxon>Panheteroptera</taxon>
        <taxon>Pentatomomorpha</taxon>
        <taxon>Pentatomoidea</taxon>
        <taxon>Pentatomidae</taxon>
        <taxon>Pentatominae</taxon>
        <taxon>Nezara</taxon>
    </lineage>
</organism>
<dbReference type="GO" id="GO:0015629">
    <property type="term" value="C:actin cytoskeleton"/>
    <property type="evidence" value="ECO:0007669"/>
    <property type="project" value="TreeGrafter"/>
</dbReference>
<dbReference type="Gene3D" id="1.10.150.50">
    <property type="entry name" value="Transcription Factor, Ets-1"/>
    <property type="match status" value="1"/>
</dbReference>
<feature type="region of interest" description="Disordered" evidence="12">
    <location>
        <begin position="960"/>
        <end position="1116"/>
    </location>
</feature>
<keyword evidence="16" id="KW-1185">Reference proteome</keyword>
<feature type="compositionally biased region" description="Acidic residues" evidence="12">
    <location>
        <begin position="529"/>
        <end position="546"/>
    </location>
</feature>
<feature type="region of interest" description="Disordered" evidence="12">
    <location>
        <begin position="206"/>
        <end position="330"/>
    </location>
</feature>
<evidence type="ECO:0000256" key="4">
    <source>
        <dbReference type="ARBA" id="ARBA00022553"/>
    </source>
</evidence>
<evidence type="ECO:0000256" key="1">
    <source>
        <dbReference type="ARBA" id="ARBA00004245"/>
    </source>
</evidence>
<keyword evidence="6" id="KW-0524">Neurogenesis</keyword>
<dbReference type="GO" id="GO:0019722">
    <property type="term" value="P:calcium-mediated signaling"/>
    <property type="evidence" value="ECO:0007669"/>
    <property type="project" value="TreeGrafter"/>
</dbReference>
<feature type="compositionally biased region" description="Basic and acidic residues" evidence="12">
    <location>
        <begin position="157"/>
        <end position="172"/>
    </location>
</feature>
<feature type="region of interest" description="Disordered" evidence="12">
    <location>
        <begin position="750"/>
        <end position="776"/>
    </location>
</feature>
<comment type="subcellular location">
    <subcellularLocation>
        <location evidence="1">Cytoplasm</location>
        <location evidence="1">Cytoskeleton</location>
    </subcellularLocation>
    <subcellularLocation>
        <location evidence="11">Synapse</location>
    </subcellularLocation>
</comment>
<evidence type="ECO:0000256" key="2">
    <source>
        <dbReference type="ARBA" id="ARBA00022473"/>
    </source>
</evidence>
<evidence type="ECO:0000259" key="13">
    <source>
        <dbReference type="PROSITE" id="PS50105"/>
    </source>
</evidence>
<dbReference type="FunFam" id="2.30.42.10:FF:000010">
    <property type="entry name" value="Neurabin-1 isoform 1"/>
    <property type="match status" value="1"/>
</dbReference>
<dbReference type="InterPro" id="IPR040645">
    <property type="entry name" value="Neurabin-1/2_PDZ"/>
</dbReference>
<dbReference type="EMBL" id="OV725080">
    <property type="protein sequence ID" value="CAH1397857.1"/>
    <property type="molecule type" value="Genomic_DNA"/>
</dbReference>
<feature type="region of interest" description="Disordered" evidence="12">
    <location>
        <begin position="20"/>
        <end position="45"/>
    </location>
</feature>
<dbReference type="PANTHER" id="PTHR16154:SF6">
    <property type="entry name" value="SPINOPHILIN, ISOFORM J"/>
    <property type="match status" value="1"/>
</dbReference>